<dbReference type="Proteomes" id="UP000635902">
    <property type="component" value="Unassembled WGS sequence"/>
</dbReference>
<accession>A0ABR9ZLH1</accession>
<protein>
    <submittedName>
        <fullName evidence="6">MerR family transcriptional regulator</fullName>
    </submittedName>
</protein>
<dbReference type="SUPFAM" id="SSF89082">
    <property type="entry name" value="Antibiotic binding domain of TipA-like multidrug resistance regulators"/>
    <property type="match status" value="1"/>
</dbReference>
<dbReference type="Pfam" id="PF00376">
    <property type="entry name" value="MerR"/>
    <property type="match status" value="1"/>
</dbReference>
<feature type="domain" description="HTH merR-type" evidence="5">
    <location>
        <begin position="6"/>
        <end position="75"/>
    </location>
</feature>
<evidence type="ECO:0000256" key="3">
    <source>
        <dbReference type="ARBA" id="ARBA00023159"/>
    </source>
</evidence>
<keyword evidence="2" id="KW-0238">DNA-binding</keyword>
<dbReference type="CDD" id="cd01106">
    <property type="entry name" value="HTH_TipAL-Mta"/>
    <property type="match status" value="1"/>
</dbReference>
<dbReference type="InterPro" id="IPR047057">
    <property type="entry name" value="MerR_fam"/>
</dbReference>
<dbReference type="PROSITE" id="PS00552">
    <property type="entry name" value="HTH_MERR_1"/>
    <property type="match status" value="1"/>
</dbReference>
<evidence type="ECO:0000313" key="7">
    <source>
        <dbReference type="Proteomes" id="UP000635902"/>
    </source>
</evidence>
<evidence type="ECO:0000256" key="2">
    <source>
        <dbReference type="ARBA" id="ARBA00023125"/>
    </source>
</evidence>
<dbReference type="InterPro" id="IPR012925">
    <property type="entry name" value="TipAS_dom"/>
</dbReference>
<proteinExistence type="predicted"/>
<keyword evidence="3" id="KW-0010">Activator</keyword>
<evidence type="ECO:0000256" key="1">
    <source>
        <dbReference type="ARBA" id="ARBA00023015"/>
    </source>
</evidence>
<evidence type="ECO:0000256" key="4">
    <source>
        <dbReference type="ARBA" id="ARBA00023163"/>
    </source>
</evidence>
<dbReference type="InterPro" id="IPR000551">
    <property type="entry name" value="MerR-type_HTH_dom"/>
</dbReference>
<dbReference type="Pfam" id="PF07739">
    <property type="entry name" value="TipAS"/>
    <property type="match status" value="1"/>
</dbReference>
<name>A0ABR9ZLH1_9CORY</name>
<dbReference type="RefSeq" id="WP_194557123.1">
    <property type="nucleotide sequence ID" value="NZ_JADKMY010000003.1"/>
</dbReference>
<dbReference type="InterPro" id="IPR009061">
    <property type="entry name" value="DNA-bd_dom_put_sf"/>
</dbReference>
<evidence type="ECO:0000259" key="5">
    <source>
        <dbReference type="PROSITE" id="PS50937"/>
    </source>
</evidence>
<dbReference type="Gene3D" id="1.10.1660.10">
    <property type="match status" value="1"/>
</dbReference>
<sequence length="261" mass="29972">MSEQVELTVGEAADFLGVSVRTLHHWDHIGLLSPGWRTYGNYRLYTPEDMERGQLILMYREAGMPLNQIAEALESGADLRTHLVRQKQLLTQRLGNVQRMMRAVEELLELQEENMSENMNTQQIKNILGPDWDPEYQAEAEQRWGNTEEWEQSQRVAKSMNKDDWAATKAANEQLAKDLVEAAEGGVEPGSTRANELAEQHKATVDRWYPCSYAKQVILARMYVQDERFAATYQQQTEYLRDIVEANAQAHGVCLENVAWE</sequence>
<keyword evidence="7" id="KW-1185">Reference proteome</keyword>
<dbReference type="InterPro" id="IPR036244">
    <property type="entry name" value="TipA-like_antibiotic-bd"/>
</dbReference>
<dbReference type="PRINTS" id="PR00040">
    <property type="entry name" value="HTHMERR"/>
</dbReference>
<organism evidence="6 7">
    <name type="scientific">Corynebacterium suicordis DSM 45110</name>
    <dbReference type="NCBI Taxonomy" id="1121369"/>
    <lineage>
        <taxon>Bacteria</taxon>
        <taxon>Bacillati</taxon>
        <taxon>Actinomycetota</taxon>
        <taxon>Actinomycetes</taxon>
        <taxon>Mycobacteriales</taxon>
        <taxon>Corynebacteriaceae</taxon>
        <taxon>Corynebacterium</taxon>
    </lineage>
</organism>
<dbReference type="PANTHER" id="PTHR30204">
    <property type="entry name" value="REDOX-CYCLING DRUG-SENSING TRANSCRIPTIONAL ACTIVATOR SOXR"/>
    <property type="match status" value="1"/>
</dbReference>
<dbReference type="PROSITE" id="PS50937">
    <property type="entry name" value="HTH_MERR_2"/>
    <property type="match status" value="1"/>
</dbReference>
<keyword evidence="1" id="KW-0805">Transcription regulation</keyword>
<evidence type="ECO:0000313" key="6">
    <source>
        <dbReference type="EMBL" id="MBF4554237.1"/>
    </source>
</evidence>
<dbReference type="SMART" id="SM00422">
    <property type="entry name" value="HTH_MERR"/>
    <property type="match status" value="1"/>
</dbReference>
<comment type="caution">
    <text evidence="6">The sequence shown here is derived from an EMBL/GenBank/DDBJ whole genome shotgun (WGS) entry which is preliminary data.</text>
</comment>
<reference evidence="6 7" key="1">
    <citation type="submission" date="2020-10" db="EMBL/GenBank/DDBJ databases">
        <title>Novel species in genus Corynebacterium.</title>
        <authorList>
            <person name="Zhang G."/>
        </authorList>
    </citation>
    <scope>NUCLEOTIDE SEQUENCE [LARGE SCALE GENOMIC DNA]</scope>
    <source>
        <strain evidence="6 7">DSM 45110</strain>
    </source>
</reference>
<dbReference type="PANTHER" id="PTHR30204:SF90">
    <property type="entry name" value="HTH-TYPE TRANSCRIPTIONAL ACTIVATOR MTA"/>
    <property type="match status" value="1"/>
</dbReference>
<dbReference type="EMBL" id="JADKMY010000003">
    <property type="protein sequence ID" value="MBF4554237.1"/>
    <property type="molecule type" value="Genomic_DNA"/>
</dbReference>
<keyword evidence="4" id="KW-0804">Transcription</keyword>
<dbReference type="SUPFAM" id="SSF46955">
    <property type="entry name" value="Putative DNA-binding domain"/>
    <property type="match status" value="1"/>
</dbReference>
<gene>
    <name evidence="6" type="ORF">IRY30_09170</name>
</gene>
<dbReference type="Gene3D" id="1.10.490.50">
    <property type="entry name" value="Antibiotic binding domain of TipA-like multidrug resistance regulators"/>
    <property type="match status" value="1"/>
</dbReference>